<evidence type="ECO:0000313" key="3">
    <source>
        <dbReference type="Proteomes" id="UP001163823"/>
    </source>
</evidence>
<dbReference type="InterPro" id="IPR024752">
    <property type="entry name" value="Myb/SANT-like_dom"/>
</dbReference>
<sequence>MSSSFNEKFNFKYDKDVLKNRHKTLSNLYKAVKHLLDQMGFNWDEKRKMVTTDNDVWNEYIKHPVWTPHPTTEEKGYLGDNYPEMPSNLGEDASMITTRPKNSSEGVCEFLHDIMVDEDYVVATPEKAVTDSRYTLTKVSGTTLGSWTRTNWQPPTDLYFIDLMVDHVQQGNKGTGLMVYSANNHGWR</sequence>
<protein>
    <submittedName>
        <fullName evidence="2">L10-interacting MYB domain-containing protein</fullName>
    </submittedName>
</protein>
<keyword evidence="3" id="KW-1185">Reference proteome</keyword>
<gene>
    <name evidence="2" type="ORF">O6P43_007214</name>
</gene>
<accession>A0AAD7VJ23</accession>
<feature type="domain" description="Myb/SANT-like" evidence="1">
    <location>
        <begin position="1"/>
        <end position="60"/>
    </location>
</feature>
<dbReference type="Proteomes" id="UP001163823">
    <property type="component" value="Chromosome 3"/>
</dbReference>
<organism evidence="2 3">
    <name type="scientific">Quillaja saponaria</name>
    <name type="common">Soap bark tree</name>
    <dbReference type="NCBI Taxonomy" id="32244"/>
    <lineage>
        <taxon>Eukaryota</taxon>
        <taxon>Viridiplantae</taxon>
        <taxon>Streptophyta</taxon>
        <taxon>Embryophyta</taxon>
        <taxon>Tracheophyta</taxon>
        <taxon>Spermatophyta</taxon>
        <taxon>Magnoliopsida</taxon>
        <taxon>eudicotyledons</taxon>
        <taxon>Gunneridae</taxon>
        <taxon>Pentapetalae</taxon>
        <taxon>rosids</taxon>
        <taxon>fabids</taxon>
        <taxon>Fabales</taxon>
        <taxon>Quillajaceae</taxon>
        <taxon>Quillaja</taxon>
    </lineage>
</organism>
<comment type="caution">
    <text evidence="2">The sequence shown here is derived from an EMBL/GenBank/DDBJ whole genome shotgun (WGS) entry which is preliminary data.</text>
</comment>
<dbReference type="AlphaFoldDB" id="A0AAD7VJ23"/>
<dbReference type="Pfam" id="PF12776">
    <property type="entry name" value="Myb_DNA-bind_3"/>
    <property type="match status" value="1"/>
</dbReference>
<dbReference type="PANTHER" id="PTHR46929">
    <property type="entry name" value="EXPRESSED PROTEIN"/>
    <property type="match status" value="1"/>
</dbReference>
<evidence type="ECO:0000313" key="2">
    <source>
        <dbReference type="EMBL" id="KAJ7977617.1"/>
    </source>
</evidence>
<name>A0AAD7VJ23_QUISA</name>
<evidence type="ECO:0000259" key="1">
    <source>
        <dbReference type="Pfam" id="PF12776"/>
    </source>
</evidence>
<reference evidence="2" key="1">
    <citation type="journal article" date="2023" name="Science">
        <title>Elucidation of the pathway for biosynthesis of saponin adjuvants from the soapbark tree.</title>
        <authorList>
            <person name="Reed J."/>
            <person name="Orme A."/>
            <person name="El-Demerdash A."/>
            <person name="Owen C."/>
            <person name="Martin L.B.B."/>
            <person name="Misra R.C."/>
            <person name="Kikuchi S."/>
            <person name="Rejzek M."/>
            <person name="Martin A.C."/>
            <person name="Harkess A."/>
            <person name="Leebens-Mack J."/>
            <person name="Louveau T."/>
            <person name="Stephenson M.J."/>
            <person name="Osbourn A."/>
        </authorList>
    </citation>
    <scope>NUCLEOTIDE SEQUENCE</scope>
    <source>
        <strain evidence="2">S10</strain>
    </source>
</reference>
<dbReference type="PANTHER" id="PTHR46929:SF11">
    <property type="entry name" value="MYB_SANT-LIKE DNA-BINDING DOMAIN PROTEIN"/>
    <property type="match status" value="1"/>
</dbReference>
<proteinExistence type="predicted"/>
<dbReference type="KEGG" id="qsa:O6P43_007214"/>
<dbReference type="EMBL" id="JARAOO010000003">
    <property type="protein sequence ID" value="KAJ7977617.1"/>
    <property type="molecule type" value="Genomic_DNA"/>
</dbReference>